<dbReference type="eggNOG" id="KOG3645">
    <property type="taxonomic scope" value="Eukaryota"/>
</dbReference>
<evidence type="ECO:0000256" key="2">
    <source>
        <dbReference type="ARBA" id="ARBA00022692"/>
    </source>
</evidence>
<keyword evidence="5" id="KW-0732">Signal</keyword>
<feature type="chain" id="PRO_5022266299" description="Neurotransmitter-gated ion-channel ligand-binding domain-containing protein" evidence="5">
    <location>
        <begin position="20"/>
        <end position="437"/>
    </location>
</feature>
<dbReference type="InterPro" id="IPR006201">
    <property type="entry name" value="Neur_channel"/>
</dbReference>
<dbReference type="InterPro" id="IPR036719">
    <property type="entry name" value="Neuro-gated_channel_TM_sf"/>
</dbReference>
<dbReference type="SUPFAM" id="SSF90112">
    <property type="entry name" value="Neurotransmitter-gated ion-channel transmembrane pore"/>
    <property type="match status" value="1"/>
</dbReference>
<dbReference type="Proteomes" id="UP000008281">
    <property type="component" value="Unassembled WGS sequence"/>
</dbReference>
<feature type="transmembrane region" description="Helical" evidence="5">
    <location>
        <begin position="418"/>
        <end position="436"/>
    </location>
</feature>
<dbReference type="Pfam" id="PF02931">
    <property type="entry name" value="Neur_chan_LBD"/>
    <property type="match status" value="1"/>
</dbReference>
<dbReference type="CDD" id="cd18989">
    <property type="entry name" value="LGIC_ECD_cation"/>
    <property type="match status" value="1"/>
</dbReference>
<dbReference type="STRING" id="31234.E3NQE2"/>
<protein>
    <recommendedName>
        <fullName evidence="6">Neurotransmitter-gated ion-channel ligand-binding domain-containing protein</fullName>
    </recommendedName>
</protein>
<comment type="similarity">
    <text evidence="5">Belongs to the ligand-gated ion channel (TC 1.A.9) family.</text>
</comment>
<dbReference type="Gene3D" id="1.20.58.390">
    <property type="entry name" value="Neurotransmitter-gated ion-channel transmembrane domain"/>
    <property type="match status" value="1"/>
</dbReference>
<feature type="transmembrane region" description="Helical" evidence="5">
    <location>
        <begin position="305"/>
        <end position="326"/>
    </location>
</feature>
<dbReference type="PRINTS" id="PR00252">
    <property type="entry name" value="NRIONCHANNEL"/>
</dbReference>
<name>E3NQE2_CAERE</name>
<organism evidence="8">
    <name type="scientific">Caenorhabditis remanei</name>
    <name type="common">Caenorhabditis vulgaris</name>
    <dbReference type="NCBI Taxonomy" id="31234"/>
    <lineage>
        <taxon>Eukaryota</taxon>
        <taxon>Metazoa</taxon>
        <taxon>Ecdysozoa</taxon>
        <taxon>Nematoda</taxon>
        <taxon>Chromadorea</taxon>
        <taxon>Rhabditida</taxon>
        <taxon>Rhabditina</taxon>
        <taxon>Rhabditomorpha</taxon>
        <taxon>Rhabditoidea</taxon>
        <taxon>Rhabditidae</taxon>
        <taxon>Peloderinae</taxon>
        <taxon>Caenorhabditis</taxon>
    </lineage>
</organism>
<proteinExistence type="inferred from homology"/>
<dbReference type="FunFam" id="1.20.58.390:FF:000090">
    <property type="entry name" value="Ligand-Gated ion Channel"/>
    <property type="match status" value="1"/>
</dbReference>
<keyword evidence="4 5" id="KW-0472">Membrane</keyword>
<keyword evidence="2 5" id="KW-0812">Transmembrane</keyword>
<evidence type="ECO:0000313" key="7">
    <source>
        <dbReference type="EMBL" id="EFO84511.1"/>
    </source>
</evidence>
<evidence type="ECO:0000256" key="4">
    <source>
        <dbReference type="ARBA" id="ARBA00023136"/>
    </source>
</evidence>
<dbReference type="AlphaFoldDB" id="E3NQE2"/>
<evidence type="ECO:0000256" key="3">
    <source>
        <dbReference type="ARBA" id="ARBA00022989"/>
    </source>
</evidence>
<dbReference type="InterPro" id="IPR018000">
    <property type="entry name" value="Neurotransmitter_ion_chnl_CS"/>
</dbReference>
<dbReference type="GO" id="GO:0016020">
    <property type="term" value="C:membrane"/>
    <property type="evidence" value="ECO:0007669"/>
    <property type="project" value="UniProtKB-SubCell"/>
</dbReference>
<feature type="transmembrane region" description="Helical" evidence="5">
    <location>
        <begin position="228"/>
        <end position="251"/>
    </location>
</feature>
<keyword evidence="5" id="KW-0406">Ion transport</keyword>
<dbReference type="InterPro" id="IPR036734">
    <property type="entry name" value="Neur_chan_lig-bd_sf"/>
</dbReference>
<dbReference type="OrthoDB" id="6097796at2759"/>
<accession>E3NQE2</accession>
<evidence type="ECO:0000313" key="8">
    <source>
        <dbReference type="Proteomes" id="UP000008281"/>
    </source>
</evidence>
<keyword evidence="5" id="KW-0813">Transport</keyword>
<reference evidence="7" key="1">
    <citation type="submission" date="2007-07" db="EMBL/GenBank/DDBJ databases">
        <title>PCAP assembly of the Caenorhabditis remanei genome.</title>
        <authorList>
            <consortium name="The Caenorhabditis remanei Sequencing Consortium"/>
            <person name="Wilson R.K."/>
        </authorList>
    </citation>
    <scope>NUCLEOTIDE SEQUENCE [LARGE SCALE GENOMIC DNA]</scope>
    <source>
        <strain evidence="7">PB4641</strain>
    </source>
</reference>
<dbReference type="PANTHER" id="PTHR18945">
    <property type="entry name" value="NEUROTRANSMITTER GATED ION CHANNEL"/>
    <property type="match status" value="1"/>
</dbReference>
<dbReference type="FunFam" id="2.70.170.10:FF:000027">
    <property type="entry name" value="Ligand-Gated ion Channel"/>
    <property type="match status" value="1"/>
</dbReference>
<keyword evidence="8" id="KW-1185">Reference proteome</keyword>
<feature type="transmembrane region" description="Helical" evidence="5">
    <location>
        <begin position="272"/>
        <end position="293"/>
    </location>
</feature>
<dbReference type="Gene3D" id="2.70.170.10">
    <property type="entry name" value="Neurotransmitter-gated ion-channel ligand-binding domain"/>
    <property type="match status" value="1"/>
</dbReference>
<dbReference type="GO" id="GO:0004888">
    <property type="term" value="F:transmembrane signaling receptor activity"/>
    <property type="evidence" value="ECO:0007669"/>
    <property type="project" value="InterPro"/>
</dbReference>
<dbReference type="EMBL" id="DS269514">
    <property type="protein sequence ID" value="EFO84511.1"/>
    <property type="molecule type" value="Genomic_DNA"/>
</dbReference>
<sequence>MLWAFRLLVVAVVIENSNTETLLRQLFNQTYDVDMKPSDDLTMVTITPNTFILLSMDQTQETIQYSEEFLLKWFDPILSWNRSAVAYDKEWLKIEASRVWLPDVIITNSISIDELLDKDLQMADLRYNGEIRTSLPAVVSSPCPLRIENFPYDVQKCNISMGSWSFDRDFVAVNSSVDVLWPQKGRIEGNSEWELLSITMVRSDNYDTLMESWFSEVTYIVTLKRKPVYYVLVIQAPTFILCTITIFGLFTPNSNEDERLSKFPAFNLRFPVFQVELCLNMFAAISMMLQLVSDMMPKASRLPLLGNYIIAEVFVVTAATIAAILIQQVHHHVHTSAIRPPNWLRRFVLCDCRRRRNSVSEVSTTSSVEVPEQAIQSFTILKTSLHQTAILVRDTLQRMSSVSENQLLWLKILDKTDLLCLFLFQMANVVVTVIYWR</sequence>
<comment type="subcellular location">
    <subcellularLocation>
        <location evidence="1">Membrane</location>
        <topology evidence="1">Multi-pass membrane protein</topology>
    </subcellularLocation>
</comment>
<evidence type="ECO:0000256" key="1">
    <source>
        <dbReference type="ARBA" id="ARBA00004141"/>
    </source>
</evidence>
<dbReference type="PROSITE" id="PS00236">
    <property type="entry name" value="NEUROTR_ION_CHANNEL"/>
    <property type="match status" value="1"/>
</dbReference>
<dbReference type="SUPFAM" id="SSF63712">
    <property type="entry name" value="Nicotinic receptor ligand binding domain-like"/>
    <property type="match status" value="1"/>
</dbReference>
<dbReference type="InterPro" id="IPR038050">
    <property type="entry name" value="Neuro_actylchol_rec"/>
</dbReference>
<evidence type="ECO:0000259" key="6">
    <source>
        <dbReference type="Pfam" id="PF02931"/>
    </source>
</evidence>
<dbReference type="InParanoid" id="E3NQE2"/>
<keyword evidence="3 5" id="KW-1133">Transmembrane helix</keyword>
<evidence type="ECO:0000256" key="5">
    <source>
        <dbReference type="RuleBase" id="RU000687"/>
    </source>
</evidence>
<dbReference type="InterPro" id="IPR006202">
    <property type="entry name" value="Neur_chan_lig-bd"/>
</dbReference>
<dbReference type="GO" id="GO:0005230">
    <property type="term" value="F:extracellular ligand-gated monoatomic ion channel activity"/>
    <property type="evidence" value="ECO:0007669"/>
    <property type="project" value="InterPro"/>
</dbReference>
<feature type="domain" description="Neurotransmitter-gated ion-channel ligand-binding" evidence="6">
    <location>
        <begin position="20"/>
        <end position="227"/>
    </location>
</feature>
<dbReference type="FunCoup" id="E3NQE2">
    <property type="interactions" value="69"/>
</dbReference>
<feature type="signal peptide" evidence="5">
    <location>
        <begin position="1"/>
        <end position="19"/>
    </location>
</feature>
<keyword evidence="5" id="KW-0407">Ion channel</keyword>
<dbReference type="HOGENOM" id="CLU_018074_2_3_1"/>
<gene>
    <name evidence="7" type="ORF">CRE_20126</name>
</gene>